<dbReference type="GeneID" id="97537666"/>
<evidence type="ECO:0000313" key="2">
    <source>
        <dbReference type="EMBL" id="CEJ73939.1"/>
    </source>
</evidence>
<evidence type="ECO:0000313" key="3">
    <source>
        <dbReference type="Proteomes" id="UP000032811"/>
    </source>
</evidence>
<dbReference type="PANTHER" id="PTHR43861">
    <property type="entry name" value="TRANS-ACONITATE 2-METHYLTRANSFERASE-RELATED"/>
    <property type="match status" value="1"/>
</dbReference>
<dbReference type="Gene3D" id="3.40.50.150">
    <property type="entry name" value="Vaccinia Virus protein VP39"/>
    <property type="match status" value="1"/>
</dbReference>
<keyword evidence="2" id="KW-0808">Transferase</keyword>
<dbReference type="InterPro" id="IPR029063">
    <property type="entry name" value="SAM-dependent_MTases_sf"/>
</dbReference>
<dbReference type="SUPFAM" id="SSF53335">
    <property type="entry name" value="S-adenosyl-L-methionine-dependent methyltransferases"/>
    <property type="match status" value="1"/>
</dbReference>
<organism evidence="2 3">
    <name type="scientific">Paraclostridium sordellii</name>
    <name type="common">Clostridium sordellii</name>
    <dbReference type="NCBI Taxonomy" id="1505"/>
    <lineage>
        <taxon>Bacteria</taxon>
        <taxon>Bacillati</taxon>
        <taxon>Bacillota</taxon>
        <taxon>Clostridia</taxon>
        <taxon>Peptostreptococcales</taxon>
        <taxon>Peptostreptococcaceae</taxon>
        <taxon>Paraclostridium</taxon>
    </lineage>
</organism>
<keyword evidence="2" id="KW-0489">Methyltransferase</keyword>
<dbReference type="GO" id="GO:0008168">
    <property type="term" value="F:methyltransferase activity"/>
    <property type="evidence" value="ECO:0007669"/>
    <property type="project" value="UniProtKB-KW"/>
</dbReference>
<gene>
    <name evidence="2" type="ORF">ATCC9714_18271</name>
</gene>
<feature type="domain" description="Methyltransferase type 11" evidence="1">
    <location>
        <begin position="49"/>
        <end position="144"/>
    </location>
</feature>
<dbReference type="Pfam" id="PF08241">
    <property type="entry name" value="Methyltransf_11"/>
    <property type="match status" value="1"/>
</dbReference>
<dbReference type="Proteomes" id="UP000032811">
    <property type="component" value="Chromosome 1"/>
</dbReference>
<dbReference type="CDD" id="cd02440">
    <property type="entry name" value="AdoMet_MTases"/>
    <property type="match status" value="1"/>
</dbReference>
<proteinExistence type="predicted"/>
<dbReference type="InterPro" id="IPR013216">
    <property type="entry name" value="Methyltransf_11"/>
</dbReference>
<name>A0ABM9RPG7_PARSO</name>
<protein>
    <submittedName>
        <fullName evidence="2">SAM-dependent methyltransferase</fullName>
    </submittedName>
</protein>
<reference evidence="2 3" key="1">
    <citation type="submission" date="2014-11" db="EMBL/GenBank/DDBJ databases">
        <authorList>
            <person name="Aslett M.A."/>
            <person name="De Silva N."/>
        </authorList>
    </citation>
    <scope>NUCLEOTIDE SEQUENCE [LARGE SCALE GENOMIC DNA]</scope>
    <source>
        <strain evidence="2 3">ATCC9714</strain>
    </source>
</reference>
<keyword evidence="3" id="KW-1185">Reference proteome</keyword>
<accession>A0ABM9RPG7</accession>
<evidence type="ECO:0000259" key="1">
    <source>
        <dbReference type="Pfam" id="PF08241"/>
    </source>
</evidence>
<dbReference type="GO" id="GO:0032259">
    <property type="term" value="P:methylation"/>
    <property type="evidence" value="ECO:0007669"/>
    <property type="project" value="UniProtKB-KW"/>
</dbReference>
<dbReference type="EMBL" id="LN679998">
    <property type="protein sequence ID" value="CEJ73939.1"/>
    <property type="molecule type" value="Genomic_DNA"/>
</dbReference>
<sequence length="274" mass="31403">MENIDEVFDFYNNGAEKGRLERGLGIVEFYRTKEVLSNYIVKKGNIIYDVGGGIGVYSSWLASEGNEVHLLELAPNAVEYAIKSQSKDNLFKAEVCDARNINRVNESADIVLLMGPLYHLQNREDRKKALNEAKRVLKKGGILFSVGISKFSSTTWALSTYGNGNEFLDDPIYFNMIQNELISGVHIRPKEYSNFITQAYFHTPRELQEELEVVGFETIQKHAIEGIIWFTPFLNEYWKDEEKRNILLKILNQTDTEESLMGMSPHFMIVSKKV</sequence>
<dbReference type="PANTHER" id="PTHR43861:SF1">
    <property type="entry name" value="TRANS-ACONITATE 2-METHYLTRANSFERASE"/>
    <property type="match status" value="1"/>
</dbReference>
<dbReference type="RefSeq" id="WP_057545083.1">
    <property type="nucleotide sequence ID" value="NZ_CDNJ01000003.1"/>
</dbReference>